<dbReference type="GO" id="GO:0000462">
    <property type="term" value="P:maturation of SSU-rRNA from tricistronic rRNA transcript (SSU-rRNA, 5.8S rRNA, LSU-rRNA)"/>
    <property type="evidence" value="ECO:0007669"/>
    <property type="project" value="TreeGrafter"/>
</dbReference>
<feature type="compositionally biased region" description="Acidic residues" evidence="3">
    <location>
        <begin position="82"/>
        <end position="104"/>
    </location>
</feature>
<sequence length="532" mass="58928">MAPLSLAQQIAQLNDTIPTQVDLEDEYAPPDGSDVENNAKNNEDAAREHYVSVGPSAIRNLQPSVSDSKYEGVATSRSRIFDDEDDGHSGEDDDSREDDEDSDNVTDPSRDNSPSDEGEAETLNTPNEPKKASPPPPPDTSTSAQDLTSSLKHTRDLDRLKGQAVSKQLRLWDSLLDARIRLQKGVAATNQLPRPNQLPPFVSTESGTAAIQRLLNEALSLSDEIFELQEVLLQKQDVLVPPRKKRRVESEDHDLEAETYAASADFAQLESTTHPHTLQILQKWSNKIQSVSPAALLPSKRTTFRQQAVPKSTIDLIQEAVDDGRAKAVGRTRVRRAAGVGRIGDVALATSLVGEGLFKGGTGEERDKAPEEGDAEIFDDTDFYQEMLRDVIDSKTAKDGIVAEAWELNRANKVKKVVDTKASKGRKLRYEVHEKIKNFMVPVLNRGTWHEEQIDELFASLLGKGFESVNRADKDHPMDGDGPTPLHPPPGLRMKLGWQGYAYSSTTMSMLPIIGFEIWFVDEYLYKHDDNA</sequence>
<dbReference type="GO" id="GO:0005730">
    <property type="term" value="C:nucleolus"/>
    <property type="evidence" value="ECO:0007669"/>
    <property type="project" value="TreeGrafter"/>
</dbReference>
<reference evidence="6" key="1">
    <citation type="journal article" date="2020" name="Nat. Commun.">
        <title>Large-scale genome sequencing of mycorrhizal fungi provides insights into the early evolution of symbiotic traits.</title>
        <authorList>
            <person name="Miyauchi S."/>
            <person name="Kiss E."/>
            <person name="Kuo A."/>
            <person name="Drula E."/>
            <person name="Kohler A."/>
            <person name="Sanchez-Garcia M."/>
            <person name="Morin E."/>
            <person name="Andreopoulos B."/>
            <person name="Barry K.W."/>
            <person name="Bonito G."/>
            <person name="Buee M."/>
            <person name="Carver A."/>
            <person name="Chen C."/>
            <person name="Cichocki N."/>
            <person name="Clum A."/>
            <person name="Culley D."/>
            <person name="Crous P.W."/>
            <person name="Fauchery L."/>
            <person name="Girlanda M."/>
            <person name="Hayes R.D."/>
            <person name="Keri Z."/>
            <person name="LaButti K."/>
            <person name="Lipzen A."/>
            <person name="Lombard V."/>
            <person name="Magnuson J."/>
            <person name="Maillard F."/>
            <person name="Murat C."/>
            <person name="Nolan M."/>
            <person name="Ohm R.A."/>
            <person name="Pangilinan J."/>
            <person name="Pereira M.F."/>
            <person name="Perotto S."/>
            <person name="Peter M."/>
            <person name="Pfister S."/>
            <person name="Riley R."/>
            <person name="Sitrit Y."/>
            <person name="Stielow J.B."/>
            <person name="Szollosi G."/>
            <person name="Zifcakova L."/>
            <person name="Stursova M."/>
            <person name="Spatafora J.W."/>
            <person name="Tedersoo L."/>
            <person name="Vaario L.M."/>
            <person name="Yamada A."/>
            <person name="Yan M."/>
            <person name="Wang P."/>
            <person name="Xu J."/>
            <person name="Bruns T."/>
            <person name="Baldrian P."/>
            <person name="Vilgalys R."/>
            <person name="Dunand C."/>
            <person name="Henrissat B."/>
            <person name="Grigoriev I.V."/>
            <person name="Hibbett D."/>
            <person name="Nagy L.G."/>
            <person name="Martin F.M."/>
        </authorList>
    </citation>
    <scope>NUCLEOTIDE SEQUENCE</scope>
    <source>
        <strain evidence="6">UP504</strain>
    </source>
</reference>
<feature type="domain" description="Apoptosis-antagonizing transcription factor C-terminal" evidence="4">
    <location>
        <begin position="384"/>
        <end position="462"/>
    </location>
</feature>
<dbReference type="InterPro" id="IPR039223">
    <property type="entry name" value="AATF/Bfr2"/>
</dbReference>
<organism evidence="6 7">
    <name type="scientific">Hydnum rufescens UP504</name>
    <dbReference type="NCBI Taxonomy" id="1448309"/>
    <lineage>
        <taxon>Eukaryota</taxon>
        <taxon>Fungi</taxon>
        <taxon>Dikarya</taxon>
        <taxon>Basidiomycota</taxon>
        <taxon>Agaricomycotina</taxon>
        <taxon>Agaricomycetes</taxon>
        <taxon>Cantharellales</taxon>
        <taxon>Hydnaceae</taxon>
        <taxon>Hydnum</taxon>
    </lineage>
</organism>
<evidence type="ECO:0000313" key="7">
    <source>
        <dbReference type="Proteomes" id="UP000886523"/>
    </source>
</evidence>
<accession>A0A9P6AQK7</accession>
<evidence type="ECO:0000256" key="2">
    <source>
        <dbReference type="ARBA" id="ARBA00013850"/>
    </source>
</evidence>
<comment type="similarity">
    <text evidence="1">Belongs to the AATF family.</text>
</comment>
<feature type="compositionally biased region" description="Basic and acidic residues" evidence="3">
    <location>
        <begin position="41"/>
        <end position="50"/>
    </location>
</feature>
<dbReference type="PANTHER" id="PTHR15565:SF0">
    <property type="entry name" value="PROTEIN AATF"/>
    <property type="match status" value="1"/>
</dbReference>
<dbReference type="PANTHER" id="PTHR15565">
    <property type="entry name" value="AATF PROTEIN APOPTOSIS ANTAGONIZING TRANSCRIPTION FACTOR"/>
    <property type="match status" value="1"/>
</dbReference>
<dbReference type="OrthoDB" id="5783963at2759"/>
<protein>
    <recommendedName>
        <fullName evidence="2">Protein BFR2</fullName>
    </recommendedName>
</protein>
<dbReference type="Proteomes" id="UP000886523">
    <property type="component" value="Unassembled WGS sequence"/>
</dbReference>
<dbReference type="Pfam" id="PF13339">
    <property type="entry name" value="AATF-Che1"/>
    <property type="match status" value="1"/>
</dbReference>
<feature type="domain" description="AATF leucine zipper-containing" evidence="5">
    <location>
        <begin position="158"/>
        <end position="287"/>
    </location>
</feature>
<feature type="region of interest" description="Disordered" evidence="3">
    <location>
        <begin position="17"/>
        <end position="159"/>
    </location>
</feature>
<evidence type="ECO:0000313" key="6">
    <source>
        <dbReference type="EMBL" id="KAF9509640.1"/>
    </source>
</evidence>
<dbReference type="Pfam" id="PF08164">
    <property type="entry name" value="TRAUB"/>
    <property type="match status" value="1"/>
</dbReference>
<name>A0A9P6AQK7_9AGAM</name>
<gene>
    <name evidence="6" type="ORF">BS47DRAFT_138810</name>
</gene>
<keyword evidence="7" id="KW-1185">Reference proteome</keyword>
<evidence type="ECO:0000259" key="5">
    <source>
        <dbReference type="Pfam" id="PF13339"/>
    </source>
</evidence>
<evidence type="ECO:0000256" key="3">
    <source>
        <dbReference type="SAM" id="MobiDB-lite"/>
    </source>
</evidence>
<dbReference type="InterPro" id="IPR012617">
    <property type="entry name" value="AATF_C"/>
</dbReference>
<dbReference type="InterPro" id="IPR025160">
    <property type="entry name" value="AATF"/>
</dbReference>
<dbReference type="AlphaFoldDB" id="A0A9P6AQK7"/>
<evidence type="ECO:0000256" key="1">
    <source>
        <dbReference type="ARBA" id="ARBA00008966"/>
    </source>
</evidence>
<proteinExistence type="inferred from homology"/>
<dbReference type="EMBL" id="MU129031">
    <property type="protein sequence ID" value="KAF9509640.1"/>
    <property type="molecule type" value="Genomic_DNA"/>
</dbReference>
<comment type="caution">
    <text evidence="6">The sequence shown here is derived from an EMBL/GenBank/DDBJ whole genome shotgun (WGS) entry which is preliminary data.</text>
</comment>
<evidence type="ECO:0000259" key="4">
    <source>
        <dbReference type="Pfam" id="PF08164"/>
    </source>
</evidence>